<reference evidence="2 3" key="3">
    <citation type="submission" date="2017-03" db="EMBL/GenBank/DDBJ databases">
        <authorList>
            <person name="Regsiter A."/>
            <person name="William W."/>
        </authorList>
    </citation>
    <scope>NUCLEOTIDE SEQUENCE [LARGE SCALE GENOMIC DNA]</scope>
    <source>
        <strain evidence="2">PRJEB5721</strain>
    </source>
</reference>
<accession>A0A060UT96</accession>
<name>A0A060UT96_9PROT</name>
<reference evidence="1" key="1">
    <citation type="submission" date="2014-03" db="EMBL/GenBank/DDBJ databases">
        <authorList>
            <person name="Genoscope - CEA"/>
        </authorList>
    </citation>
    <scope>NUCLEOTIDE SEQUENCE [LARGE SCALE GENOMIC DNA]</scope>
    <source>
        <strain evidence="1">CF27</strain>
    </source>
</reference>
<dbReference type="EMBL" id="LT841305">
    <property type="protein sequence ID" value="SMH65694.1"/>
    <property type="molecule type" value="Genomic_DNA"/>
</dbReference>
<keyword evidence="3" id="KW-1185">Reference proteome</keyword>
<organism evidence="1">
    <name type="scientific">Acidithiobacillus ferrivorans</name>
    <dbReference type="NCBI Taxonomy" id="160808"/>
    <lineage>
        <taxon>Bacteria</taxon>
        <taxon>Pseudomonadati</taxon>
        <taxon>Pseudomonadota</taxon>
        <taxon>Acidithiobacillia</taxon>
        <taxon>Acidithiobacillales</taxon>
        <taxon>Acidithiobacillaceae</taxon>
        <taxon>Acidithiobacillus</taxon>
    </lineage>
</organism>
<dbReference type="AlphaFoldDB" id="A0A060UT96"/>
<evidence type="ECO:0000313" key="1">
    <source>
        <dbReference type="EMBL" id="CDQ09978.1"/>
    </source>
</evidence>
<evidence type="ECO:0000313" key="2">
    <source>
        <dbReference type="EMBL" id="SMH65694.1"/>
    </source>
</evidence>
<sequence length="45" mass="5103">MDKDTAEIEKRLTLWKKDQEAVTRLMAIPCVELLAGGNPQQTGRF</sequence>
<protein>
    <submittedName>
        <fullName evidence="1">Uncharacterized protein</fullName>
    </submittedName>
</protein>
<dbReference type="Proteomes" id="UP000193925">
    <property type="component" value="Chromosome AFERRI"/>
</dbReference>
<gene>
    <name evidence="2" type="ORF">AFERRI_20477</name>
    <name evidence="1" type="ORF">AFERRI_370082</name>
</gene>
<dbReference type="EMBL" id="CCCS020000031">
    <property type="protein sequence ID" value="CDQ09978.1"/>
    <property type="molecule type" value="Genomic_DNA"/>
</dbReference>
<reference evidence="1" key="2">
    <citation type="submission" date="2014-07" db="EMBL/GenBank/DDBJ databases">
        <title>Initial genome analysis of the psychrotolerant acidophile Acidithiobacillus ferrivorans CF27: insights into iron and sulfur oxidation pathways and into biofilm formation.</title>
        <authorList>
            <person name="Talla E."/>
            <person name="Hedrich S."/>
            <person name="Mangenot S."/>
            <person name="Ji B."/>
            <person name="Johnson D.B."/>
            <person name="Barbe V."/>
            <person name="Bonnefoy V."/>
        </authorList>
    </citation>
    <scope>NUCLEOTIDE SEQUENCE [LARGE SCALE GENOMIC DNA]</scope>
    <source>
        <strain evidence="1">CF27</strain>
    </source>
</reference>
<proteinExistence type="predicted"/>
<evidence type="ECO:0000313" key="3">
    <source>
        <dbReference type="Proteomes" id="UP000193925"/>
    </source>
</evidence>